<organism evidence="4">
    <name type="scientific">candidate division WOR-3 bacterium</name>
    <dbReference type="NCBI Taxonomy" id="2052148"/>
    <lineage>
        <taxon>Bacteria</taxon>
        <taxon>Bacteria division WOR-3</taxon>
    </lineage>
</organism>
<evidence type="ECO:0000256" key="2">
    <source>
        <dbReference type="SAM" id="Coils"/>
    </source>
</evidence>
<sequence>MRPKGFLLLLLLSLSLAQEVDEFEKQKKELEATKKKLAEVEAKVKALEKEEKGVLKRIEVIDEKISVTRKYIQQLVNLIALKEKEIEGVKKEIVATQKKITRTKEDLSNLLFVFYKINRFLPLEFYLEGKTLPAVYRKVLNLKYLGRESKRNIETFSQLKKELEAKEKQLRTAYQELAKMREEKSTEEKSLKETKELEKKVLFRVRTEKENQAKMEKDLRAAKEQLEKLIAELEKRRQARRLAPGTHYFEIMKGNLPWPCKGKVVSEFGSQFHPKYKTRTKNTGIDIACPAGTLVKAIGKGRVVYADRFMGYGNMVIVDHREGYYTIYSDLSEIIATVGQEVEKGDVLGRTGENLHFEIRKEGKPVNPLEWLGR</sequence>
<evidence type="ECO:0000256" key="1">
    <source>
        <dbReference type="ARBA" id="ARBA00022729"/>
    </source>
</evidence>
<dbReference type="GO" id="GO:0004222">
    <property type="term" value="F:metalloendopeptidase activity"/>
    <property type="evidence" value="ECO:0007669"/>
    <property type="project" value="TreeGrafter"/>
</dbReference>
<protein>
    <recommendedName>
        <fullName evidence="3">M23ase beta-sheet core domain-containing protein</fullName>
    </recommendedName>
</protein>
<feature type="coiled-coil region" evidence="2">
    <location>
        <begin position="153"/>
        <end position="243"/>
    </location>
</feature>
<evidence type="ECO:0000259" key="3">
    <source>
        <dbReference type="Pfam" id="PF01551"/>
    </source>
</evidence>
<comment type="caution">
    <text evidence="4">The sequence shown here is derived from an EMBL/GenBank/DDBJ whole genome shotgun (WGS) entry which is preliminary data.</text>
</comment>
<dbReference type="Pfam" id="PF01551">
    <property type="entry name" value="Peptidase_M23"/>
    <property type="match status" value="1"/>
</dbReference>
<gene>
    <name evidence="4" type="ORF">ENX07_04070</name>
</gene>
<dbReference type="EMBL" id="DTMQ01000026">
    <property type="protein sequence ID" value="HGE99230.1"/>
    <property type="molecule type" value="Genomic_DNA"/>
</dbReference>
<keyword evidence="1" id="KW-0732">Signal</keyword>
<dbReference type="InterPro" id="IPR011055">
    <property type="entry name" value="Dup_hybrid_motif"/>
</dbReference>
<dbReference type="InterPro" id="IPR016047">
    <property type="entry name" value="M23ase_b-sheet_dom"/>
</dbReference>
<dbReference type="InterPro" id="IPR050570">
    <property type="entry name" value="Cell_wall_metabolism_enzyme"/>
</dbReference>
<dbReference type="CDD" id="cd12797">
    <property type="entry name" value="M23_peptidase"/>
    <property type="match status" value="1"/>
</dbReference>
<name>A0A7C3UQT8_UNCW3</name>
<dbReference type="Gene3D" id="2.70.70.10">
    <property type="entry name" value="Glucose Permease (Domain IIA)"/>
    <property type="match status" value="1"/>
</dbReference>
<dbReference type="PANTHER" id="PTHR21666">
    <property type="entry name" value="PEPTIDASE-RELATED"/>
    <property type="match status" value="1"/>
</dbReference>
<evidence type="ECO:0000313" key="4">
    <source>
        <dbReference type="EMBL" id="HGE99230.1"/>
    </source>
</evidence>
<reference evidence="4" key="1">
    <citation type="journal article" date="2020" name="mSystems">
        <title>Genome- and Community-Level Interaction Insights into Carbon Utilization and Element Cycling Functions of Hydrothermarchaeota in Hydrothermal Sediment.</title>
        <authorList>
            <person name="Zhou Z."/>
            <person name="Liu Y."/>
            <person name="Xu W."/>
            <person name="Pan J."/>
            <person name="Luo Z.H."/>
            <person name="Li M."/>
        </authorList>
    </citation>
    <scope>NUCLEOTIDE SEQUENCE [LARGE SCALE GENOMIC DNA]</scope>
    <source>
        <strain evidence="4">SpSt-906</strain>
    </source>
</reference>
<dbReference type="AlphaFoldDB" id="A0A7C3UQT8"/>
<feature type="domain" description="M23ase beta-sheet core" evidence="3">
    <location>
        <begin position="281"/>
        <end position="368"/>
    </location>
</feature>
<dbReference type="PANTHER" id="PTHR21666:SF289">
    <property type="entry name" value="L-ALA--D-GLU ENDOPEPTIDASE"/>
    <property type="match status" value="1"/>
</dbReference>
<accession>A0A7C3UQT8</accession>
<feature type="coiled-coil region" evidence="2">
    <location>
        <begin position="13"/>
        <end position="106"/>
    </location>
</feature>
<dbReference type="Gene3D" id="6.10.250.3150">
    <property type="match status" value="1"/>
</dbReference>
<proteinExistence type="predicted"/>
<keyword evidence="2" id="KW-0175">Coiled coil</keyword>
<dbReference type="SUPFAM" id="SSF51261">
    <property type="entry name" value="Duplicated hybrid motif"/>
    <property type="match status" value="1"/>
</dbReference>